<organism evidence="2 3">
    <name type="scientific">Streptomyces albiflavescens</name>
    <dbReference type="NCBI Taxonomy" id="1623582"/>
    <lineage>
        <taxon>Bacteria</taxon>
        <taxon>Bacillati</taxon>
        <taxon>Actinomycetota</taxon>
        <taxon>Actinomycetes</taxon>
        <taxon>Kitasatosporales</taxon>
        <taxon>Streptomycetaceae</taxon>
        <taxon>Streptomyces</taxon>
    </lineage>
</organism>
<evidence type="ECO:0000313" key="3">
    <source>
        <dbReference type="Proteomes" id="UP000600365"/>
    </source>
</evidence>
<feature type="chain" id="PRO_5036997322" description="Secreted protein" evidence="1">
    <location>
        <begin position="30"/>
        <end position="152"/>
    </location>
</feature>
<feature type="signal peptide" evidence="1">
    <location>
        <begin position="1"/>
        <end position="29"/>
    </location>
</feature>
<proteinExistence type="predicted"/>
<keyword evidence="1" id="KW-0732">Signal</keyword>
<protein>
    <recommendedName>
        <fullName evidence="4">Secreted protein</fullName>
    </recommendedName>
</protein>
<sequence length="152" mass="16123">MNIRRALQGFAAATSVAAVSLLGASPASAYPKWVEVGSTNSNWHCGTTIHHPASNNVNMRMCIVMNASREAQAVLVVVNHASVAVKIEAPGIYTTWGAGGYCNEYPLAPGAQRACFTNTWPLDCSQDTTYAVEYLKMNGSSGPVSNRVTTPC</sequence>
<accession>A0A917Y5D0</accession>
<comment type="caution">
    <text evidence="2">The sequence shown here is derived from an EMBL/GenBank/DDBJ whole genome shotgun (WGS) entry which is preliminary data.</text>
</comment>
<name>A0A917Y5D0_9ACTN</name>
<gene>
    <name evidence="2" type="ORF">GCM10011579_039240</name>
</gene>
<keyword evidence="3" id="KW-1185">Reference proteome</keyword>
<reference evidence="2 3" key="1">
    <citation type="journal article" date="2014" name="Int. J. Syst. Evol. Microbiol.">
        <title>Complete genome sequence of Corynebacterium casei LMG S-19264T (=DSM 44701T), isolated from a smear-ripened cheese.</title>
        <authorList>
            <consortium name="US DOE Joint Genome Institute (JGI-PGF)"/>
            <person name="Walter F."/>
            <person name="Albersmeier A."/>
            <person name="Kalinowski J."/>
            <person name="Ruckert C."/>
        </authorList>
    </citation>
    <scope>NUCLEOTIDE SEQUENCE [LARGE SCALE GENOMIC DNA]</scope>
    <source>
        <strain evidence="2 3">CGMCC 4.7111</strain>
    </source>
</reference>
<dbReference type="Proteomes" id="UP000600365">
    <property type="component" value="Unassembled WGS sequence"/>
</dbReference>
<dbReference type="EMBL" id="BMMM01000006">
    <property type="protein sequence ID" value="GGN67108.1"/>
    <property type="molecule type" value="Genomic_DNA"/>
</dbReference>
<evidence type="ECO:0008006" key="4">
    <source>
        <dbReference type="Google" id="ProtNLM"/>
    </source>
</evidence>
<dbReference type="RefSeq" id="WP_189187274.1">
    <property type="nucleotide sequence ID" value="NZ_BMMM01000006.1"/>
</dbReference>
<evidence type="ECO:0000313" key="2">
    <source>
        <dbReference type="EMBL" id="GGN67108.1"/>
    </source>
</evidence>
<evidence type="ECO:0000256" key="1">
    <source>
        <dbReference type="SAM" id="SignalP"/>
    </source>
</evidence>
<dbReference type="AlphaFoldDB" id="A0A917Y5D0"/>